<evidence type="ECO:0000256" key="2">
    <source>
        <dbReference type="SAM" id="MobiDB-lite"/>
    </source>
</evidence>
<keyword evidence="1" id="KW-0175">Coiled coil</keyword>
<gene>
    <name evidence="3" type="ORF">D6D28_04454</name>
</gene>
<dbReference type="Proteomes" id="UP000304951">
    <property type="component" value="Unassembled WGS sequence"/>
</dbReference>
<accession>A0A4S8SKS2</accession>
<evidence type="ECO:0000313" key="3">
    <source>
        <dbReference type="EMBL" id="THV71398.1"/>
    </source>
</evidence>
<comment type="caution">
    <text evidence="3">The sequence shown here is derived from an EMBL/GenBank/DDBJ whole genome shotgun (WGS) entry which is preliminary data.</text>
</comment>
<feature type="coiled-coil region" evidence="1">
    <location>
        <begin position="518"/>
        <end position="552"/>
    </location>
</feature>
<feature type="region of interest" description="Disordered" evidence="2">
    <location>
        <begin position="425"/>
        <end position="490"/>
    </location>
</feature>
<name>A0A4S8SKS2_AURPU</name>
<feature type="compositionally biased region" description="Basic and acidic residues" evidence="2">
    <location>
        <begin position="425"/>
        <end position="435"/>
    </location>
</feature>
<evidence type="ECO:0000256" key="1">
    <source>
        <dbReference type="SAM" id="Coils"/>
    </source>
</evidence>
<protein>
    <submittedName>
        <fullName evidence="3">Uncharacterized protein</fullName>
    </submittedName>
</protein>
<dbReference type="EMBL" id="QZAF01000153">
    <property type="protein sequence ID" value="THV71398.1"/>
    <property type="molecule type" value="Genomic_DNA"/>
</dbReference>
<feature type="non-terminal residue" evidence="3">
    <location>
        <position position="1"/>
    </location>
</feature>
<reference evidence="3 4" key="1">
    <citation type="submission" date="2018-10" db="EMBL/GenBank/DDBJ databases">
        <title>Fifty Aureobasidium pullulans genomes reveal a recombining polyextremotolerant generalist.</title>
        <authorList>
            <person name="Gostincar C."/>
            <person name="Turk M."/>
            <person name="Zajc J."/>
            <person name="Gunde-Cimerman N."/>
        </authorList>
    </citation>
    <scope>NUCLEOTIDE SEQUENCE [LARGE SCALE GENOMIC DNA]</scope>
    <source>
        <strain evidence="3 4">EXF-11900</strain>
    </source>
</reference>
<proteinExistence type="predicted"/>
<organism evidence="3 4">
    <name type="scientific">Aureobasidium pullulans</name>
    <name type="common">Black yeast</name>
    <name type="synonym">Pullularia pullulans</name>
    <dbReference type="NCBI Taxonomy" id="5580"/>
    <lineage>
        <taxon>Eukaryota</taxon>
        <taxon>Fungi</taxon>
        <taxon>Dikarya</taxon>
        <taxon>Ascomycota</taxon>
        <taxon>Pezizomycotina</taxon>
        <taxon>Dothideomycetes</taxon>
        <taxon>Dothideomycetidae</taxon>
        <taxon>Dothideales</taxon>
        <taxon>Saccotheciaceae</taxon>
        <taxon>Aureobasidium</taxon>
    </lineage>
</organism>
<dbReference type="AlphaFoldDB" id="A0A4S8SKS2"/>
<evidence type="ECO:0000313" key="4">
    <source>
        <dbReference type="Proteomes" id="UP000304951"/>
    </source>
</evidence>
<sequence>PTLSRFSWNSNDKASASNYNATDGGKDAASLTGTLSCSLWHSNGKVSTSNHNSTDGESASAVAPLTAMLSLWNSNGKASASNYNATDGESAVTPLTALLSSFPWSSTGKASARNYNATDGERAVIRLTALLSRNYNATDGERAVVPLTAMLSCPSWNSTGEISSSTGAGAEVSVGMRALFSGSLFCPPAPPTGSSLPPTTLSSFFPQARTQYLRDYPGQEKACALRHLQLLSVTPSKAEATQAKPLSTLHVQFSSPITQGSSPTMPGPASVRRKYEELHPRDRNVKQNRRRRIEKNWGCELQDAIPMRIRPRVELKKGAKIRIGDISGNEEIWWNWSVEVLRSLEELSTMMAGRLTVARELMILEVQKRQEDGKNPQRKVAEILLGDLQRVVDNVKRQQAAEYAKMGAKQQLDIDMESFQQLPVEDSHGTKKEEQGQGQGQSQGQDHGRSPELDEDGPFPNIPSPTPDSAHMGKGASQHSKLPNMSRHKLSGDFADQPLVRGQLNINDLNASLGLLDVSEMRIRAKRLRTVAMRLEAEAFEMEADLAMARQALNEERDF</sequence>